<feature type="transmembrane region" description="Helical" evidence="1">
    <location>
        <begin position="6"/>
        <end position="25"/>
    </location>
</feature>
<dbReference type="RefSeq" id="WP_050452928.1">
    <property type="nucleotide sequence ID" value="NZ_LFJJ01000030.1"/>
</dbReference>
<evidence type="ECO:0000256" key="1">
    <source>
        <dbReference type="SAM" id="Phobius"/>
    </source>
</evidence>
<reference evidence="4" key="1">
    <citation type="submission" date="2015-06" db="EMBL/GenBank/DDBJ databases">
        <title>Comparative genomics of Burkholderia leaf nodule symbionts.</title>
        <authorList>
            <person name="Carlier A."/>
            <person name="Eberl L."/>
            <person name="Pinto-Carbo M."/>
        </authorList>
    </citation>
    <scope>NUCLEOTIDE SEQUENCE [LARGE SCALE GENOMIC DNA]</scope>
    <source>
        <strain evidence="4">UZHbot4</strain>
    </source>
</reference>
<feature type="transmembrane region" description="Helical" evidence="1">
    <location>
        <begin position="83"/>
        <end position="103"/>
    </location>
</feature>
<evidence type="ECO:0000313" key="3">
    <source>
        <dbReference type="EMBL" id="KND61181.1"/>
    </source>
</evidence>
<dbReference type="OrthoDB" id="9814807at2"/>
<feature type="transmembrane region" description="Helical" evidence="1">
    <location>
        <begin position="124"/>
        <end position="145"/>
    </location>
</feature>
<feature type="transmembrane region" description="Helical" evidence="1">
    <location>
        <begin position="195"/>
        <end position="227"/>
    </location>
</feature>
<feature type="domain" description="Acyltransferase 3" evidence="2">
    <location>
        <begin position="46"/>
        <end position="239"/>
    </location>
</feature>
<dbReference type="Proteomes" id="UP000036959">
    <property type="component" value="Unassembled WGS sequence"/>
</dbReference>
<gene>
    <name evidence="3" type="ORF">BVER_03138</name>
</gene>
<keyword evidence="1" id="KW-1133">Transmembrane helix</keyword>
<comment type="caution">
    <text evidence="3">The sequence shown here is derived from an EMBL/GenBank/DDBJ whole genome shotgun (WGS) entry which is preliminary data.</text>
</comment>
<dbReference type="GO" id="GO:0016747">
    <property type="term" value="F:acyltransferase activity, transferring groups other than amino-acyl groups"/>
    <property type="evidence" value="ECO:0007669"/>
    <property type="project" value="InterPro"/>
</dbReference>
<proteinExistence type="predicted"/>
<evidence type="ECO:0000313" key="4">
    <source>
        <dbReference type="Proteomes" id="UP000036959"/>
    </source>
</evidence>
<dbReference type="AlphaFoldDB" id="A0A0L0MFV1"/>
<organism evidence="3 4">
    <name type="scientific">Candidatus Burkholderia verschuerenii</name>
    <dbReference type="NCBI Taxonomy" id="242163"/>
    <lineage>
        <taxon>Bacteria</taxon>
        <taxon>Pseudomonadati</taxon>
        <taxon>Pseudomonadota</taxon>
        <taxon>Betaproteobacteria</taxon>
        <taxon>Burkholderiales</taxon>
        <taxon>Burkholderiaceae</taxon>
        <taxon>Burkholderia</taxon>
    </lineage>
</organism>
<dbReference type="InterPro" id="IPR002656">
    <property type="entry name" value="Acyl_transf_3_dom"/>
</dbReference>
<dbReference type="PANTHER" id="PTHR23028">
    <property type="entry name" value="ACETYLTRANSFERASE"/>
    <property type="match status" value="1"/>
</dbReference>
<feature type="transmembrane region" description="Helical" evidence="1">
    <location>
        <begin position="53"/>
        <end position="71"/>
    </location>
</feature>
<dbReference type="Pfam" id="PF01757">
    <property type="entry name" value="Acyl_transf_3"/>
    <property type="match status" value="1"/>
</dbReference>
<keyword evidence="1" id="KW-0812">Transmembrane</keyword>
<keyword evidence="4" id="KW-1185">Reference proteome</keyword>
<dbReference type="EMBL" id="LFJJ01000030">
    <property type="protein sequence ID" value="KND61181.1"/>
    <property type="molecule type" value="Genomic_DNA"/>
</dbReference>
<protein>
    <submittedName>
        <fullName evidence="3">IS, phage, Tn Transposon</fullName>
    </submittedName>
</protein>
<evidence type="ECO:0000259" key="2">
    <source>
        <dbReference type="Pfam" id="PF01757"/>
    </source>
</evidence>
<accession>A0A0L0MFV1</accession>
<dbReference type="InterPro" id="IPR050879">
    <property type="entry name" value="Acyltransferase_3"/>
</dbReference>
<sequence>MASSPFPLWSACLTTIVCFIVAGALGKRSPMIRDEIDELGHAQRYGYLDGLRGYLAFAVFLTHTASSAIWYRTGEWVWPDSTFYILCGRVPVSLFFMITGFLFSQKLMMSRSRVNWRRLYLSRLGRLAPLYLFVTTMVFIVVGYVTGWTLHVAPSELLRGAARWLALGILGHHDLNGLQQSWMINPATWTLRYEWTFYALLPLLAFFLTTPRFVLVTIVLLALVYGAGLLEPVWVNFLFGIAAAKLKIRYKTLAGLDGKRAAIVAFICAPSMRNSLGVQVPCPA</sequence>
<name>A0A0L0MFV1_9BURK</name>
<dbReference type="PATRIC" id="fig|242163.4.peg.4335"/>
<keyword evidence="1" id="KW-0472">Membrane</keyword>